<dbReference type="InterPro" id="IPR028299">
    <property type="entry name" value="ClpA/B_CS2"/>
</dbReference>
<feature type="coiled-coil region" evidence="8">
    <location>
        <begin position="436"/>
        <end position="553"/>
    </location>
</feature>
<comment type="caution">
    <text evidence="10">The sequence shown here is derived from an EMBL/GenBank/DDBJ whole genome shotgun (WGS) entry which is preliminary data.</text>
</comment>
<dbReference type="VEuPathDB" id="AmoebaDB:NfTy_079260"/>
<sequence length="915" mass="102867">MNPDKFTDKTNQTISDAFHLAKEHSHIYISPLHVACVIFDPEDSQSLGNLVCKKLSSTSGTEGTATKGASATPLNIDCAKIQKELKSSMQTKIASQSPPVQDLAPNRRLVTVLQNADTIREQLGDHLLAVDHLLLALMDDSDVNSAISKATGNALTKTLLKDVLSQIRGGKKVESKQAESGYDALNRYGLDLVERAREGKLDPVVGRDKEIARTIRILSRRTKNNPVLLGPPGVGKTAIVEGIAMRIAKGDIPQNLKCKLFAIDLASMISGSKYRGELEERVKALLKEVEENHNDIILFIDEIHTIVGAGATGEGSMDIANMIKPLLARGMLRLIGATTLGEYKKYIEKDAAFERRFQPVFVEEPSVQETISILRGLKDRYEAHHGVRILDAALVQAARLSSRYISGRFNPDKSIDLIDEACSSIRVQLDSRPEAIDSLERRKLQLEVEATALEKEKKFEDEKTKQRLEEVKKEISKIDEELKPLILKFESERSLVNELREKNQKLERLKAKMVDAEARYDLALASDLKYGAIPELEESIRQLKRKIEQQEEQDVKTGGGNKLVSDIVGPEQINEVVSRWTGIPVEKLNETEKEKILKLEDRLRKRVIGQDEAISALSEAIIRSRSGLSDPNKPIGSFLFCGMTGTGKTQLAKAIAKELFDDEKHMIRIDMSEYMEEHSVSKLIGAPPGYVGFDRDSQLTEPVRRRPYTVVLFDEVEKAHPRVLNVLLQLLDEGRLTDSQGRTVDFKNTVIILTSNIGSHLFLNMNDSNRKQIQKQVMELIKKHFSPEFLNRLDDILFFSPLTQQHLMDVVRLQLDKITERLRERDITIDLRDSACELIVKEAYDPNYGARPMQRYIQKHIVTELSKLMLKGELRDGNHVIVQGVDGTFRFTVLPDRSGEDGKQNSITFKVRVTV</sequence>
<evidence type="ECO:0000313" key="10">
    <source>
        <dbReference type="EMBL" id="KAF0981146.1"/>
    </source>
</evidence>
<dbReference type="FunFam" id="3.40.50.300:FF:000120">
    <property type="entry name" value="ATP-dependent chaperone ClpB"/>
    <property type="match status" value="1"/>
</dbReference>
<keyword evidence="3 7" id="KW-0547">Nucleotide-binding</keyword>
<feature type="domain" description="Clp R" evidence="9">
    <location>
        <begin position="3"/>
        <end position="170"/>
    </location>
</feature>
<dbReference type="Pfam" id="PF02861">
    <property type="entry name" value="Clp_N"/>
    <property type="match status" value="1"/>
</dbReference>
<keyword evidence="2 6" id="KW-0677">Repeat</keyword>
<dbReference type="InterPro" id="IPR003593">
    <property type="entry name" value="AAA+_ATPase"/>
</dbReference>
<dbReference type="GO" id="GO:0005737">
    <property type="term" value="C:cytoplasm"/>
    <property type="evidence" value="ECO:0007669"/>
    <property type="project" value="TreeGrafter"/>
</dbReference>
<dbReference type="EMBL" id="VFQX01000016">
    <property type="protein sequence ID" value="KAF0981146.1"/>
    <property type="molecule type" value="Genomic_DNA"/>
</dbReference>
<dbReference type="SUPFAM" id="SSF81923">
    <property type="entry name" value="Double Clp-N motif"/>
    <property type="match status" value="1"/>
</dbReference>
<protein>
    <recommendedName>
        <fullName evidence="9">Clp R domain-containing protein</fullName>
    </recommendedName>
</protein>
<gene>
    <name evidence="10" type="ORF">FDP41_012934</name>
</gene>
<dbReference type="CDD" id="cd19499">
    <property type="entry name" value="RecA-like_ClpB_Hsp104-like"/>
    <property type="match status" value="1"/>
</dbReference>
<dbReference type="OMA" id="ERMKAVM"/>
<evidence type="ECO:0000313" key="11">
    <source>
        <dbReference type="Proteomes" id="UP000444721"/>
    </source>
</evidence>
<dbReference type="CDD" id="cd00009">
    <property type="entry name" value="AAA"/>
    <property type="match status" value="1"/>
</dbReference>
<accession>A0A6A5C0C5</accession>
<dbReference type="InterPro" id="IPR003959">
    <property type="entry name" value="ATPase_AAA_core"/>
</dbReference>
<dbReference type="Pfam" id="PF17871">
    <property type="entry name" value="AAA_lid_9"/>
    <property type="match status" value="1"/>
</dbReference>
<dbReference type="InterPro" id="IPR019489">
    <property type="entry name" value="Clp_ATPase_C"/>
</dbReference>
<evidence type="ECO:0000259" key="9">
    <source>
        <dbReference type="PROSITE" id="PS51903"/>
    </source>
</evidence>
<keyword evidence="8" id="KW-0175">Coiled coil</keyword>
<evidence type="ECO:0000256" key="1">
    <source>
        <dbReference type="ARBA" id="ARBA00008675"/>
    </source>
</evidence>
<dbReference type="InterPro" id="IPR050130">
    <property type="entry name" value="ClpA_ClpB"/>
</dbReference>
<dbReference type="RefSeq" id="XP_044565859.1">
    <property type="nucleotide sequence ID" value="XM_044703508.1"/>
</dbReference>
<dbReference type="GO" id="GO:0016887">
    <property type="term" value="F:ATP hydrolysis activity"/>
    <property type="evidence" value="ECO:0007669"/>
    <property type="project" value="InterPro"/>
</dbReference>
<evidence type="ECO:0000256" key="2">
    <source>
        <dbReference type="ARBA" id="ARBA00022737"/>
    </source>
</evidence>
<dbReference type="Pfam" id="PF00004">
    <property type="entry name" value="AAA"/>
    <property type="match status" value="1"/>
</dbReference>
<keyword evidence="5 7" id="KW-0143">Chaperone</keyword>
<reference evidence="10 11" key="1">
    <citation type="journal article" date="2019" name="Sci. Rep.">
        <title>Nanopore sequencing improves the draft genome of the human pathogenic amoeba Naegleria fowleri.</title>
        <authorList>
            <person name="Liechti N."/>
            <person name="Schurch N."/>
            <person name="Bruggmann R."/>
            <person name="Wittwer M."/>
        </authorList>
    </citation>
    <scope>NUCLEOTIDE SEQUENCE [LARGE SCALE GENOMIC DNA]</scope>
    <source>
        <strain evidence="10 11">ATCC 30894</strain>
    </source>
</reference>
<dbReference type="SMART" id="SM00382">
    <property type="entry name" value="AAA"/>
    <property type="match status" value="2"/>
</dbReference>
<dbReference type="InterPro" id="IPR036628">
    <property type="entry name" value="Clp_N_dom_sf"/>
</dbReference>
<dbReference type="PRINTS" id="PR00300">
    <property type="entry name" value="CLPPROTEASEA"/>
</dbReference>
<dbReference type="InterPro" id="IPR041546">
    <property type="entry name" value="ClpA/ClpB_AAA_lid"/>
</dbReference>
<dbReference type="AlphaFoldDB" id="A0A6A5C0C5"/>
<dbReference type="PROSITE" id="PS51903">
    <property type="entry name" value="CLP_R"/>
    <property type="match status" value="1"/>
</dbReference>
<dbReference type="VEuPathDB" id="AmoebaDB:FDP41_012934"/>
<dbReference type="InterPro" id="IPR018368">
    <property type="entry name" value="ClpA/B_CS1"/>
</dbReference>
<evidence type="ECO:0000256" key="6">
    <source>
        <dbReference type="PROSITE-ProRule" id="PRU01251"/>
    </source>
</evidence>
<dbReference type="GO" id="GO:0005524">
    <property type="term" value="F:ATP binding"/>
    <property type="evidence" value="ECO:0007669"/>
    <property type="project" value="UniProtKB-KW"/>
</dbReference>
<dbReference type="Pfam" id="PF07724">
    <property type="entry name" value="AAA_2"/>
    <property type="match status" value="1"/>
</dbReference>
<dbReference type="Pfam" id="PF10431">
    <property type="entry name" value="ClpB_D2-small"/>
    <property type="match status" value="1"/>
</dbReference>
<dbReference type="InterPro" id="IPR004176">
    <property type="entry name" value="Clp_R_N"/>
</dbReference>
<dbReference type="FunFam" id="3.40.50.300:FF:000010">
    <property type="entry name" value="Chaperone clpB 1, putative"/>
    <property type="match status" value="1"/>
</dbReference>
<comment type="similarity">
    <text evidence="1 7">Belongs to the ClpA/ClpB family.</text>
</comment>
<dbReference type="Gene3D" id="1.10.8.60">
    <property type="match status" value="1"/>
</dbReference>
<evidence type="ECO:0000256" key="3">
    <source>
        <dbReference type="ARBA" id="ARBA00022741"/>
    </source>
</evidence>
<dbReference type="OrthoDB" id="1394734at2759"/>
<dbReference type="GeneID" id="68120149"/>
<dbReference type="Gene3D" id="3.40.50.300">
    <property type="entry name" value="P-loop containing nucleotide triphosphate hydrolases"/>
    <property type="match status" value="3"/>
</dbReference>
<dbReference type="PANTHER" id="PTHR11638">
    <property type="entry name" value="ATP-DEPENDENT CLP PROTEASE"/>
    <property type="match status" value="1"/>
</dbReference>
<dbReference type="PROSITE" id="PS00871">
    <property type="entry name" value="CLPAB_2"/>
    <property type="match status" value="1"/>
</dbReference>
<dbReference type="SUPFAM" id="SSF52540">
    <property type="entry name" value="P-loop containing nucleoside triphosphate hydrolases"/>
    <property type="match status" value="2"/>
</dbReference>
<dbReference type="PROSITE" id="PS00870">
    <property type="entry name" value="CLPAB_1"/>
    <property type="match status" value="1"/>
</dbReference>
<proteinExistence type="inferred from homology"/>
<dbReference type="Gene3D" id="1.10.1780.10">
    <property type="entry name" value="Clp, N-terminal domain"/>
    <property type="match status" value="1"/>
</dbReference>
<dbReference type="PANTHER" id="PTHR11638:SF18">
    <property type="entry name" value="HEAT SHOCK PROTEIN 104"/>
    <property type="match status" value="1"/>
</dbReference>
<dbReference type="Proteomes" id="UP000444721">
    <property type="component" value="Unassembled WGS sequence"/>
</dbReference>
<organism evidence="10 11">
    <name type="scientific">Naegleria fowleri</name>
    <name type="common">Brain eating amoeba</name>
    <dbReference type="NCBI Taxonomy" id="5763"/>
    <lineage>
        <taxon>Eukaryota</taxon>
        <taxon>Discoba</taxon>
        <taxon>Heterolobosea</taxon>
        <taxon>Tetramitia</taxon>
        <taxon>Eutetramitia</taxon>
        <taxon>Vahlkampfiidae</taxon>
        <taxon>Naegleria</taxon>
    </lineage>
</organism>
<keyword evidence="11" id="KW-1185">Reference proteome</keyword>
<dbReference type="SMART" id="SM01086">
    <property type="entry name" value="ClpB_D2-small"/>
    <property type="match status" value="1"/>
</dbReference>
<dbReference type="GO" id="GO:0034605">
    <property type="term" value="P:cellular response to heat"/>
    <property type="evidence" value="ECO:0007669"/>
    <property type="project" value="TreeGrafter"/>
</dbReference>
<dbReference type="InterPro" id="IPR001270">
    <property type="entry name" value="ClpA/B"/>
</dbReference>
<evidence type="ECO:0000256" key="8">
    <source>
        <dbReference type="SAM" id="Coils"/>
    </source>
</evidence>
<evidence type="ECO:0000256" key="4">
    <source>
        <dbReference type="ARBA" id="ARBA00022840"/>
    </source>
</evidence>
<dbReference type="InterPro" id="IPR027417">
    <property type="entry name" value="P-loop_NTPase"/>
</dbReference>
<keyword evidence="4 7" id="KW-0067">ATP-binding</keyword>
<evidence type="ECO:0000256" key="5">
    <source>
        <dbReference type="ARBA" id="ARBA00023186"/>
    </source>
</evidence>
<dbReference type="VEuPathDB" id="AmoebaDB:NF0065490"/>
<dbReference type="FunFam" id="3.40.50.300:FF:000025">
    <property type="entry name" value="ATP-dependent Clp protease subunit"/>
    <property type="match status" value="1"/>
</dbReference>
<name>A0A6A5C0C5_NAEFO</name>
<evidence type="ECO:0000256" key="7">
    <source>
        <dbReference type="RuleBase" id="RU004432"/>
    </source>
</evidence>